<keyword evidence="2" id="KW-1185">Reference proteome</keyword>
<dbReference type="AlphaFoldDB" id="A0AAW2D6Q8"/>
<name>A0AAW2D6Q8_9ROSI</name>
<dbReference type="EMBL" id="JAZDWU010000004">
    <property type="protein sequence ID" value="KAL0004891.1"/>
    <property type="molecule type" value="Genomic_DNA"/>
</dbReference>
<reference evidence="1 2" key="1">
    <citation type="submission" date="2024-01" db="EMBL/GenBank/DDBJ databases">
        <title>A telomere-to-telomere, gap-free genome of sweet tea (Lithocarpus litseifolius).</title>
        <authorList>
            <person name="Zhou J."/>
        </authorList>
    </citation>
    <scope>NUCLEOTIDE SEQUENCE [LARGE SCALE GENOMIC DNA]</scope>
    <source>
        <strain evidence="1">Zhou-2022a</strain>
        <tissue evidence="1">Leaf</tissue>
    </source>
</reference>
<gene>
    <name evidence="1" type="ORF">SO802_012452</name>
</gene>
<proteinExistence type="predicted"/>
<evidence type="ECO:0000313" key="1">
    <source>
        <dbReference type="EMBL" id="KAL0004891.1"/>
    </source>
</evidence>
<evidence type="ECO:0000313" key="2">
    <source>
        <dbReference type="Proteomes" id="UP001459277"/>
    </source>
</evidence>
<sequence>MYADLFFHAQPAFMCTQACSCALTPYSSNGSTSQEMAKTPQTFHYMTSLWFGGVQISLEDELGVRLDADLLGRRYATETIRYTDLEANFMHRP</sequence>
<comment type="caution">
    <text evidence="1">The sequence shown here is derived from an EMBL/GenBank/DDBJ whole genome shotgun (WGS) entry which is preliminary data.</text>
</comment>
<protein>
    <submittedName>
        <fullName evidence="1">Uncharacterized protein</fullName>
    </submittedName>
</protein>
<organism evidence="1 2">
    <name type="scientific">Lithocarpus litseifolius</name>
    <dbReference type="NCBI Taxonomy" id="425828"/>
    <lineage>
        <taxon>Eukaryota</taxon>
        <taxon>Viridiplantae</taxon>
        <taxon>Streptophyta</taxon>
        <taxon>Embryophyta</taxon>
        <taxon>Tracheophyta</taxon>
        <taxon>Spermatophyta</taxon>
        <taxon>Magnoliopsida</taxon>
        <taxon>eudicotyledons</taxon>
        <taxon>Gunneridae</taxon>
        <taxon>Pentapetalae</taxon>
        <taxon>rosids</taxon>
        <taxon>fabids</taxon>
        <taxon>Fagales</taxon>
        <taxon>Fagaceae</taxon>
        <taxon>Lithocarpus</taxon>
    </lineage>
</organism>
<dbReference type="Proteomes" id="UP001459277">
    <property type="component" value="Unassembled WGS sequence"/>
</dbReference>
<accession>A0AAW2D6Q8</accession>